<dbReference type="EMBL" id="JALHLG010000007">
    <property type="protein sequence ID" value="MCJ2186692.1"/>
    <property type="molecule type" value="Genomic_DNA"/>
</dbReference>
<keyword evidence="8" id="KW-1185">Reference proteome</keyword>
<comment type="caution">
    <text evidence="7">The sequence shown here is derived from an EMBL/GenBank/DDBJ whole genome shotgun (WGS) entry which is preliminary data.</text>
</comment>
<protein>
    <submittedName>
        <fullName evidence="7">RNA polymerase sigma factor</fullName>
    </submittedName>
</protein>
<dbReference type="PANTHER" id="PTHR43133">
    <property type="entry name" value="RNA POLYMERASE ECF-TYPE SIGMA FACTO"/>
    <property type="match status" value="1"/>
</dbReference>
<dbReference type="InterPro" id="IPR013249">
    <property type="entry name" value="RNA_pol_sigma70_r4_t2"/>
</dbReference>
<evidence type="ECO:0000256" key="4">
    <source>
        <dbReference type="ARBA" id="ARBA00023163"/>
    </source>
</evidence>
<name>A0ABT0BNR9_9SPHN</name>
<keyword evidence="2" id="KW-0805">Transcription regulation</keyword>
<feature type="domain" description="RNA polymerase sigma-70 region 2" evidence="5">
    <location>
        <begin position="10"/>
        <end position="76"/>
    </location>
</feature>
<dbReference type="PANTHER" id="PTHR43133:SF63">
    <property type="entry name" value="RNA POLYMERASE SIGMA FACTOR FECI-RELATED"/>
    <property type="match status" value="1"/>
</dbReference>
<dbReference type="InterPro" id="IPR014284">
    <property type="entry name" value="RNA_pol_sigma-70_dom"/>
</dbReference>
<accession>A0ABT0BNR9</accession>
<dbReference type="InterPro" id="IPR007627">
    <property type="entry name" value="RNA_pol_sigma70_r2"/>
</dbReference>
<proteinExistence type="inferred from homology"/>
<dbReference type="NCBIfam" id="TIGR02937">
    <property type="entry name" value="sigma70-ECF"/>
    <property type="match status" value="1"/>
</dbReference>
<evidence type="ECO:0000259" key="5">
    <source>
        <dbReference type="Pfam" id="PF04542"/>
    </source>
</evidence>
<dbReference type="Pfam" id="PF08281">
    <property type="entry name" value="Sigma70_r4_2"/>
    <property type="match status" value="1"/>
</dbReference>
<dbReference type="Gene3D" id="1.10.1740.10">
    <property type="match status" value="1"/>
</dbReference>
<gene>
    <name evidence="7" type="ORF">MTR66_07700</name>
</gene>
<comment type="similarity">
    <text evidence="1">Belongs to the sigma-70 factor family. ECF subfamily.</text>
</comment>
<dbReference type="InterPro" id="IPR036388">
    <property type="entry name" value="WH-like_DNA-bd_sf"/>
</dbReference>
<dbReference type="SUPFAM" id="SSF88659">
    <property type="entry name" value="Sigma3 and sigma4 domains of RNA polymerase sigma factors"/>
    <property type="match status" value="1"/>
</dbReference>
<evidence type="ECO:0000259" key="6">
    <source>
        <dbReference type="Pfam" id="PF08281"/>
    </source>
</evidence>
<dbReference type="Pfam" id="PF04542">
    <property type="entry name" value="Sigma70_r2"/>
    <property type="match status" value="1"/>
</dbReference>
<evidence type="ECO:0000313" key="7">
    <source>
        <dbReference type="EMBL" id="MCJ2186692.1"/>
    </source>
</evidence>
<dbReference type="SUPFAM" id="SSF88946">
    <property type="entry name" value="Sigma2 domain of RNA polymerase sigma factors"/>
    <property type="match status" value="1"/>
</dbReference>
<dbReference type="Gene3D" id="1.10.10.10">
    <property type="entry name" value="Winged helix-like DNA-binding domain superfamily/Winged helix DNA-binding domain"/>
    <property type="match status" value="1"/>
</dbReference>
<feature type="domain" description="RNA polymerase sigma factor 70 region 4 type 2" evidence="6">
    <location>
        <begin position="111"/>
        <end position="162"/>
    </location>
</feature>
<sequence>MPPERASTLLYRTHRTALVDYANGIVRDRARAEDVVQEAWERIETVERSRVLTEPLRYFYRIVQNLALDCLRARKREALREGGRLTDVSEVVADETPRPDAVAAAREEFRIVIESMNELPERTRTALVLHTVEGLKLREIAERLELSVTYTHQLVAQGKLHCLLRLSRES</sequence>
<reference evidence="7 8" key="1">
    <citation type="submission" date="2022-04" db="EMBL/GenBank/DDBJ databases">
        <title>Identification of a novel bacterium isolated from mangrove sediments.</title>
        <authorList>
            <person name="Pan X."/>
        </authorList>
    </citation>
    <scope>NUCLEOTIDE SEQUENCE [LARGE SCALE GENOMIC DNA]</scope>
    <source>
        <strain evidence="7 8">B2638</strain>
    </source>
</reference>
<keyword evidence="3" id="KW-0731">Sigma factor</keyword>
<organism evidence="7 8">
    <name type="scientific">Novosphingobium beihaiensis</name>
    <dbReference type="NCBI Taxonomy" id="2930389"/>
    <lineage>
        <taxon>Bacteria</taxon>
        <taxon>Pseudomonadati</taxon>
        <taxon>Pseudomonadota</taxon>
        <taxon>Alphaproteobacteria</taxon>
        <taxon>Sphingomonadales</taxon>
        <taxon>Sphingomonadaceae</taxon>
        <taxon>Novosphingobium</taxon>
    </lineage>
</organism>
<dbReference type="Proteomes" id="UP001202281">
    <property type="component" value="Unassembled WGS sequence"/>
</dbReference>
<evidence type="ECO:0000313" key="8">
    <source>
        <dbReference type="Proteomes" id="UP001202281"/>
    </source>
</evidence>
<keyword evidence="4" id="KW-0804">Transcription</keyword>
<dbReference type="InterPro" id="IPR013325">
    <property type="entry name" value="RNA_pol_sigma_r2"/>
</dbReference>
<evidence type="ECO:0000256" key="3">
    <source>
        <dbReference type="ARBA" id="ARBA00023082"/>
    </source>
</evidence>
<dbReference type="InterPro" id="IPR039425">
    <property type="entry name" value="RNA_pol_sigma-70-like"/>
</dbReference>
<dbReference type="InterPro" id="IPR013324">
    <property type="entry name" value="RNA_pol_sigma_r3/r4-like"/>
</dbReference>
<evidence type="ECO:0000256" key="1">
    <source>
        <dbReference type="ARBA" id="ARBA00010641"/>
    </source>
</evidence>
<evidence type="ECO:0000256" key="2">
    <source>
        <dbReference type="ARBA" id="ARBA00023015"/>
    </source>
</evidence>
<dbReference type="RefSeq" id="WP_243919395.1">
    <property type="nucleotide sequence ID" value="NZ_JALHLG010000007.1"/>
</dbReference>